<dbReference type="PANTHER" id="PTHR33711">
    <property type="entry name" value="DIOXYGENASE, PUTATIVE (AFU_ORTHOLOGUE AFUA_2G02910)-RELATED"/>
    <property type="match status" value="1"/>
</dbReference>
<dbReference type="InterPro" id="IPR050770">
    <property type="entry name" value="Intradiol_RC_Dioxygenase"/>
</dbReference>
<dbReference type="AlphaFoldDB" id="D3Q3H1"/>
<evidence type="ECO:0000256" key="1">
    <source>
        <dbReference type="ARBA" id="ARBA00007825"/>
    </source>
</evidence>
<dbReference type="InterPro" id="IPR000627">
    <property type="entry name" value="Intradiol_dOase_C"/>
</dbReference>
<comment type="similarity">
    <text evidence="1">Belongs to the intradiol ring-cleavage dioxygenase family.</text>
</comment>
<dbReference type="KEGG" id="sna:Snas_2325"/>
<dbReference type="InterPro" id="IPR015889">
    <property type="entry name" value="Intradiol_dOase_core"/>
</dbReference>
<dbReference type="eggNOG" id="COG3485">
    <property type="taxonomic scope" value="Bacteria"/>
</dbReference>
<evidence type="ECO:0000259" key="4">
    <source>
        <dbReference type="Pfam" id="PF00775"/>
    </source>
</evidence>
<dbReference type="SUPFAM" id="SSF49482">
    <property type="entry name" value="Aromatic compound dioxygenase"/>
    <property type="match status" value="1"/>
</dbReference>
<evidence type="ECO:0000256" key="2">
    <source>
        <dbReference type="ARBA" id="ARBA00022964"/>
    </source>
</evidence>
<evidence type="ECO:0000313" key="5">
    <source>
        <dbReference type="EMBL" id="ADD42012.1"/>
    </source>
</evidence>
<evidence type="ECO:0000256" key="3">
    <source>
        <dbReference type="ARBA" id="ARBA00023002"/>
    </source>
</evidence>
<dbReference type="NCBIfam" id="TIGR02423">
    <property type="entry name" value="protocat_alph"/>
    <property type="match status" value="1"/>
</dbReference>
<dbReference type="PANTHER" id="PTHR33711:SF9">
    <property type="entry name" value="PROTOCATECHUATE 3,4-DIOXYGENASE ALPHA CHAIN"/>
    <property type="match status" value="1"/>
</dbReference>
<dbReference type="GO" id="GO:0008199">
    <property type="term" value="F:ferric iron binding"/>
    <property type="evidence" value="ECO:0007669"/>
    <property type="project" value="InterPro"/>
</dbReference>
<evidence type="ECO:0000313" key="6">
    <source>
        <dbReference type="Proteomes" id="UP000000844"/>
    </source>
</evidence>
<dbReference type="Gene3D" id="2.60.130.10">
    <property type="entry name" value="Aromatic compound dioxygenase"/>
    <property type="match status" value="1"/>
</dbReference>
<reference evidence="5 6" key="1">
    <citation type="journal article" date="2009" name="Stand. Genomic Sci.">
        <title>Complete genome sequence of Stackebrandtia nassauensis type strain (LLR-40K-21).</title>
        <authorList>
            <person name="Munk C."/>
            <person name="Lapidus A."/>
            <person name="Copeland A."/>
            <person name="Jando M."/>
            <person name="Mayilraj S."/>
            <person name="Glavina Del Rio T."/>
            <person name="Nolan M."/>
            <person name="Chen F."/>
            <person name="Lucas S."/>
            <person name="Tice H."/>
            <person name="Cheng J.F."/>
            <person name="Han C."/>
            <person name="Detter J.C."/>
            <person name="Bruce D."/>
            <person name="Goodwin L."/>
            <person name="Chain P."/>
            <person name="Pitluck S."/>
            <person name="Goker M."/>
            <person name="Ovchinikova G."/>
            <person name="Pati A."/>
            <person name="Ivanova N."/>
            <person name="Mavromatis K."/>
            <person name="Chen A."/>
            <person name="Palaniappan K."/>
            <person name="Land M."/>
            <person name="Hauser L."/>
            <person name="Chang Y.J."/>
            <person name="Jeffries C.D."/>
            <person name="Bristow J."/>
            <person name="Eisen J.A."/>
            <person name="Markowitz V."/>
            <person name="Hugenholtz P."/>
            <person name="Kyrpides N.C."/>
            <person name="Klenk H.P."/>
        </authorList>
    </citation>
    <scope>NUCLEOTIDE SEQUENCE [LARGE SCALE GENOMIC DNA]</scope>
    <source>
        <strain evidence="6">DSM 44728 / CIP 108903 / NRRL B-16338 / NBRC 102104 / LLR-40K-21</strain>
    </source>
</reference>
<protein>
    <submittedName>
        <fullName evidence="5">Protocatechuate 3,4-dioxygenase, alpha subunit</fullName>
        <ecNumber evidence="5">1.13.11.3</ecNumber>
    </submittedName>
</protein>
<dbReference type="OrthoDB" id="4417174at2"/>
<feature type="domain" description="Intradiol ring-cleavage dioxygenases" evidence="4">
    <location>
        <begin position="32"/>
        <end position="144"/>
    </location>
</feature>
<dbReference type="EC" id="1.13.11.3" evidence="5"/>
<gene>
    <name evidence="5" type="ordered locus">Snas_2325</name>
</gene>
<organism evidence="5 6">
    <name type="scientific">Stackebrandtia nassauensis (strain DSM 44728 / CIP 108903 / NRRL B-16338 / NBRC 102104 / LLR-40K-21)</name>
    <dbReference type="NCBI Taxonomy" id="446470"/>
    <lineage>
        <taxon>Bacteria</taxon>
        <taxon>Bacillati</taxon>
        <taxon>Actinomycetota</taxon>
        <taxon>Actinomycetes</taxon>
        <taxon>Glycomycetales</taxon>
        <taxon>Glycomycetaceae</taxon>
        <taxon>Stackebrandtia</taxon>
    </lineage>
</organism>
<proteinExistence type="inferred from homology"/>
<dbReference type="STRING" id="446470.Snas_2325"/>
<dbReference type="GO" id="GO:0018578">
    <property type="term" value="F:protocatechuate 3,4-dioxygenase activity"/>
    <property type="evidence" value="ECO:0007669"/>
    <property type="project" value="UniProtKB-EC"/>
</dbReference>
<dbReference type="RefSeq" id="WP_013017583.1">
    <property type="nucleotide sequence ID" value="NC_013947.1"/>
</dbReference>
<name>D3Q3H1_STANL</name>
<dbReference type="Pfam" id="PF00775">
    <property type="entry name" value="Dioxygenase_C"/>
    <property type="match status" value="1"/>
</dbReference>
<keyword evidence="2 5" id="KW-0223">Dioxygenase</keyword>
<dbReference type="Proteomes" id="UP000000844">
    <property type="component" value="Chromosome"/>
</dbReference>
<dbReference type="EMBL" id="CP001778">
    <property type="protein sequence ID" value="ADD42012.1"/>
    <property type="molecule type" value="Genomic_DNA"/>
</dbReference>
<keyword evidence="3 5" id="KW-0560">Oxidoreductase</keyword>
<dbReference type="HOGENOM" id="CLU_027719_7_1_11"/>
<sequence length="182" mass="19690">MTTPSQTVGPFFGFALPWPDGPYAAPPDTPGLITVRGVVLDGAGAPVPDALIETWQADPDGRFDHPDDPRGCQTSAARWFARCPTDDNGRYAVHTVKPGPVSDGEERHAPHLNVTVLARGLLRHLVTRMYFPDESEANGTDPVLCGLPEPERAVTLIAVPDGDGLRFDIRLRGDHETVFFAV</sequence>
<dbReference type="InterPro" id="IPR012786">
    <property type="entry name" value="Protocat_dOase_a"/>
</dbReference>
<accession>D3Q3H1</accession>
<keyword evidence="6" id="KW-1185">Reference proteome</keyword>